<feature type="binding site" evidence="8">
    <location>
        <begin position="20"/>
        <end position="22"/>
    </location>
    <ligand>
        <name>shikimate</name>
        <dbReference type="ChEBI" id="CHEBI:36208"/>
    </ligand>
</feature>
<dbReference type="RefSeq" id="WP_139456165.1">
    <property type="nucleotide sequence ID" value="NZ_VDCH01000003.1"/>
</dbReference>
<accession>A0A5C4S8I8</accession>
<evidence type="ECO:0000256" key="2">
    <source>
        <dbReference type="ARBA" id="ARBA00012962"/>
    </source>
</evidence>
<dbReference type="InterPro" id="IPR036291">
    <property type="entry name" value="NAD(P)-bd_dom_sf"/>
</dbReference>
<evidence type="ECO:0000313" key="12">
    <source>
        <dbReference type="Proteomes" id="UP000308271"/>
    </source>
</evidence>
<dbReference type="PANTHER" id="PTHR21089:SF1">
    <property type="entry name" value="BIFUNCTIONAL 3-DEHYDROQUINATE DEHYDRATASE_SHIKIMATE DEHYDROGENASE, CHLOROPLASTIC"/>
    <property type="match status" value="1"/>
</dbReference>
<name>A0A5C4S8I8_CHLTI</name>
<comment type="caution">
    <text evidence="11">The sequence shown here is derived from an EMBL/GenBank/DDBJ whole genome shotgun (WGS) entry which is preliminary data.</text>
</comment>
<proteinExistence type="inferred from homology"/>
<feature type="binding site" evidence="8">
    <location>
        <position position="257"/>
    </location>
    <ligand>
        <name>NADP(+)</name>
        <dbReference type="ChEBI" id="CHEBI:58349"/>
    </ligand>
</feature>
<dbReference type="InterPro" id="IPR046346">
    <property type="entry name" value="Aminoacid_DH-like_N_sf"/>
</dbReference>
<comment type="pathway">
    <text evidence="1 8">Metabolic intermediate biosynthesis; chorismate biosynthesis; chorismate from D-erythrose 4-phosphate and phosphoenolpyruvate: step 4/7.</text>
</comment>
<evidence type="ECO:0000259" key="10">
    <source>
        <dbReference type="Pfam" id="PF18317"/>
    </source>
</evidence>
<feature type="binding site" evidence="8">
    <location>
        <position position="236"/>
    </location>
    <ligand>
        <name>shikimate</name>
        <dbReference type="ChEBI" id="CHEBI:36208"/>
    </ligand>
</feature>
<keyword evidence="5 8" id="KW-0560">Oxidoreductase</keyword>
<dbReference type="InterPro" id="IPR013708">
    <property type="entry name" value="Shikimate_DH-bd_N"/>
</dbReference>
<evidence type="ECO:0000256" key="8">
    <source>
        <dbReference type="HAMAP-Rule" id="MF_00222"/>
    </source>
</evidence>
<dbReference type="Gene3D" id="3.40.50.10860">
    <property type="entry name" value="Leucine Dehydrogenase, chain A, domain 1"/>
    <property type="match status" value="1"/>
</dbReference>
<dbReference type="PANTHER" id="PTHR21089">
    <property type="entry name" value="SHIKIMATE DEHYDROGENASE"/>
    <property type="match status" value="1"/>
</dbReference>
<protein>
    <recommendedName>
        <fullName evidence="2 8">Shikimate dehydrogenase (NADP(+))</fullName>
        <shortName evidence="8">SDH</shortName>
        <ecNumber evidence="2 8">1.1.1.25</ecNumber>
    </recommendedName>
</protein>
<gene>
    <name evidence="8 11" type="primary">aroE</name>
    <name evidence="11" type="ORF">FGF66_02725</name>
</gene>
<evidence type="ECO:0000313" key="11">
    <source>
        <dbReference type="EMBL" id="TNJ39863.1"/>
    </source>
</evidence>
<feature type="active site" description="Proton acceptor" evidence="8">
    <location>
        <position position="72"/>
    </location>
</feature>
<dbReference type="AlphaFoldDB" id="A0A5C4S8I8"/>
<evidence type="ECO:0000256" key="4">
    <source>
        <dbReference type="ARBA" id="ARBA00022857"/>
    </source>
</evidence>
<keyword evidence="4 8" id="KW-0521">NADP</keyword>
<comment type="subunit">
    <text evidence="8">Homodimer.</text>
</comment>
<feature type="binding site" evidence="8">
    <location>
        <position position="234"/>
    </location>
    <ligand>
        <name>NADP(+)</name>
        <dbReference type="ChEBI" id="CHEBI:58349"/>
    </ligand>
</feature>
<organism evidence="11 12">
    <name type="scientific">Chlorobaculum thiosulfatiphilum</name>
    <name type="common">Chlorobium limicola f.sp. thiosulfatophilum</name>
    <dbReference type="NCBI Taxonomy" id="115852"/>
    <lineage>
        <taxon>Bacteria</taxon>
        <taxon>Pseudomonadati</taxon>
        <taxon>Chlorobiota</taxon>
        <taxon>Chlorobiia</taxon>
        <taxon>Chlorobiales</taxon>
        <taxon>Chlorobiaceae</taxon>
        <taxon>Chlorobaculum</taxon>
    </lineage>
</organism>
<feature type="domain" description="Shikimate dehydrogenase substrate binding N-terminal" evidence="9">
    <location>
        <begin position="12"/>
        <end position="95"/>
    </location>
</feature>
<dbReference type="GO" id="GO:0008652">
    <property type="term" value="P:amino acid biosynthetic process"/>
    <property type="evidence" value="ECO:0007669"/>
    <property type="project" value="UniProtKB-KW"/>
</dbReference>
<dbReference type="GO" id="GO:0004764">
    <property type="term" value="F:shikimate 3-dehydrogenase (NADP+) activity"/>
    <property type="evidence" value="ECO:0007669"/>
    <property type="project" value="UniProtKB-UniRule"/>
</dbReference>
<evidence type="ECO:0000256" key="1">
    <source>
        <dbReference type="ARBA" id="ARBA00004871"/>
    </source>
</evidence>
<dbReference type="Proteomes" id="UP000308271">
    <property type="component" value="Unassembled WGS sequence"/>
</dbReference>
<dbReference type="SUPFAM" id="SSF53223">
    <property type="entry name" value="Aminoacid dehydrogenase-like, N-terminal domain"/>
    <property type="match status" value="1"/>
</dbReference>
<dbReference type="OrthoDB" id="9792692at2"/>
<evidence type="ECO:0000256" key="5">
    <source>
        <dbReference type="ARBA" id="ARBA00023002"/>
    </source>
</evidence>
<feature type="domain" description="SDH C-terminal" evidence="10">
    <location>
        <begin position="257"/>
        <end position="287"/>
    </location>
</feature>
<reference evidence="11 12" key="1">
    <citation type="submission" date="2019-05" db="EMBL/GenBank/DDBJ databases">
        <title>Draft Whole-Genome sequence of the green sulfur bacterium Chlorobaculum thiosulfatiphilum DSM 249.</title>
        <authorList>
            <person name="Meyer T.E."/>
            <person name="Kyndt J.A."/>
        </authorList>
    </citation>
    <scope>NUCLEOTIDE SEQUENCE [LARGE SCALE GENOMIC DNA]</scope>
    <source>
        <strain evidence="11 12">DSM 249</strain>
    </source>
</reference>
<evidence type="ECO:0000256" key="6">
    <source>
        <dbReference type="ARBA" id="ARBA00023141"/>
    </source>
</evidence>
<dbReference type="GO" id="GO:0009073">
    <property type="term" value="P:aromatic amino acid family biosynthetic process"/>
    <property type="evidence" value="ECO:0007669"/>
    <property type="project" value="UniProtKB-KW"/>
</dbReference>
<dbReference type="Pfam" id="PF08501">
    <property type="entry name" value="Shikimate_dh_N"/>
    <property type="match status" value="1"/>
</dbReference>
<dbReference type="Gene3D" id="3.40.50.720">
    <property type="entry name" value="NAD(P)-binding Rossmann-like Domain"/>
    <property type="match status" value="1"/>
</dbReference>
<comment type="function">
    <text evidence="8">Involved in the biosynthesis of the chorismate, which leads to the biosynthesis of aromatic amino acids. Catalyzes the reversible NADPH linked reduction of 3-dehydroshikimate (DHSA) to yield shikimate (SA).</text>
</comment>
<dbReference type="GO" id="GO:0009423">
    <property type="term" value="P:chorismate biosynthetic process"/>
    <property type="evidence" value="ECO:0007669"/>
    <property type="project" value="UniProtKB-UniRule"/>
</dbReference>
<evidence type="ECO:0000256" key="3">
    <source>
        <dbReference type="ARBA" id="ARBA00022605"/>
    </source>
</evidence>
<dbReference type="SUPFAM" id="SSF51735">
    <property type="entry name" value="NAD(P)-binding Rossmann-fold domains"/>
    <property type="match status" value="1"/>
</dbReference>
<comment type="catalytic activity">
    <reaction evidence="7 8">
        <text>shikimate + NADP(+) = 3-dehydroshikimate + NADPH + H(+)</text>
        <dbReference type="Rhea" id="RHEA:17737"/>
        <dbReference type="ChEBI" id="CHEBI:15378"/>
        <dbReference type="ChEBI" id="CHEBI:16630"/>
        <dbReference type="ChEBI" id="CHEBI:36208"/>
        <dbReference type="ChEBI" id="CHEBI:57783"/>
        <dbReference type="ChEBI" id="CHEBI:58349"/>
        <dbReference type="EC" id="1.1.1.25"/>
    </reaction>
</comment>
<dbReference type="EMBL" id="VDCH01000003">
    <property type="protein sequence ID" value="TNJ39863.1"/>
    <property type="molecule type" value="Genomic_DNA"/>
</dbReference>
<feature type="binding site" evidence="8">
    <location>
        <position position="264"/>
    </location>
    <ligand>
        <name>shikimate</name>
        <dbReference type="ChEBI" id="CHEBI:36208"/>
    </ligand>
</feature>
<evidence type="ECO:0000256" key="7">
    <source>
        <dbReference type="ARBA" id="ARBA00049442"/>
    </source>
</evidence>
<comment type="caution">
    <text evidence="8">Lacks conserved residue(s) required for the propagation of feature annotation.</text>
</comment>
<keyword evidence="12" id="KW-1185">Reference proteome</keyword>
<dbReference type="InterPro" id="IPR011342">
    <property type="entry name" value="Shikimate_DH"/>
</dbReference>
<dbReference type="NCBIfam" id="TIGR00507">
    <property type="entry name" value="aroE"/>
    <property type="match status" value="1"/>
</dbReference>
<feature type="binding site" evidence="8">
    <location>
        <position position="108"/>
    </location>
    <ligand>
        <name>shikimate</name>
        <dbReference type="ChEBI" id="CHEBI:36208"/>
    </ligand>
</feature>
<feature type="binding site" evidence="8">
    <location>
        <position position="68"/>
    </location>
    <ligand>
        <name>shikimate</name>
        <dbReference type="ChEBI" id="CHEBI:36208"/>
    </ligand>
</feature>
<feature type="binding site" evidence="8">
    <location>
        <position position="93"/>
    </location>
    <ligand>
        <name>shikimate</name>
        <dbReference type="ChEBI" id="CHEBI:36208"/>
    </ligand>
</feature>
<dbReference type="GO" id="GO:0019632">
    <property type="term" value="P:shikimate metabolic process"/>
    <property type="evidence" value="ECO:0007669"/>
    <property type="project" value="InterPro"/>
</dbReference>
<dbReference type="EC" id="1.1.1.25" evidence="2 8"/>
<dbReference type="Pfam" id="PF18317">
    <property type="entry name" value="SDH_C"/>
    <property type="match status" value="1"/>
</dbReference>
<keyword evidence="6 8" id="KW-0057">Aromatic amino acid biosynthesis</keyword>
<sequence>MSNSQSKKIFGLLGRHVDYSWSPLIHNTGFETLGLPCAYTIFNIASPELVEDALKGSRALGIAGFSVTIPYKKTVVPFLDELSPEALSIGAVNTIVNDNGRLLGYNTDIDGFAAPLLPMAESIRNRPVCIFGNGGAALAAVEAFRHHFNPSSVLLVVRDTQKAEDMLEEYAYRDLVTICSGREIDQPSCSKLIRNCRVLVNATPVGTAGRADHVHNILPTGHGLLHDGQIVYDMVYNPLETPLLAEARAAGAAIIPGIEMLIAQAARAFSIWTGQELPVDLVRKTVLAEIEKSDA</sequence>
<dbReference type="CDD" id="cd01065">
    <property type="entry name" value="NAD_bind_Shikimate_DH"/>
    <property type="match status" value="1"/>
</dbReference>
<dbReference type="HAMAP" id="MF_00222">
    <property type="entry name" value="Shikimate_DH_AroE"/>
    <property type="match status" value="1"/>
</dbReference>
<dbReference type="UniPathway" id="UPA00053">
    <property type="reaction ID" value="UER00087"/>
</dbReference>
<dbReference type="InterPro" id="IPR041121">
    <property type="entry name" value="SDH_C"/>
</dbReference>
<dbReference type="InterPro" id="IPR022893">
    <property type="entry name" value="Shikimate_DH_fam"/>
</dbReference>
<keyword evidence="3 8" id="KW-0028">Amino-acid biosynthesis</keyword>
<feature type="binding site" evidence="8">
    <location>
        <begin position="132"/>
        <end position="136"/>
    </location>
    <ligand>
        <name>NADP(+)</name>
        <dbReference type="ChEBI" id="CHEBI:58349"/>
    </ligand>
</feature>
<evidence type="ECO:0000259" key="9">
    <source>
        <dbReference type="Pfam" id="PF08501"/>
    </source>
</evidence>
<comment type="similarity">
    <text evidence="8">Belongs to the shikimate dehydrogenase family.</text>
</comment>
<dbReference type="GO" id="GO:0005829">
    <property type="term" value="C:cytosol"/>
    <property type="evidence" value="ECO:0007669"/>
    <property type="project" value="TreeGrafter"/>
</dbReference>
<dbReference type="GO" id="GO:0050661">
    <property type="term" value="F:NADP binding"/>
    <property type="evidence" value="ECO:0007669"/>
    <property type="project" value="InterPro"/>
</dbReference>